<dbReference type="CDD" id="cd06261">
    <property type="entry name" value="TM_PBP2"/>
    <property type="match status" value="1"/>
</dbReference>
<protein>
    <submittedName>
        <fullName evidence="11">Amino acid ABC transporter permease</fullName>
    </submittedName>
</protein>
<comment type="subcellular location">
    <subcellularLocation>
        <location evidence="1 8">Cell membrane</location>
        <topology evidence="1 8">Multi-pass membrane protein</topology>
    </subcellularLocation>
</comment>
<dbReference type="EMBL" id="JBHYPX010000064">
    <property type="protein sequence ID" value="MFE1355633.1"/>
    <property type="molecule type" value="Genomic_DNA"/>
</dbReference>
<keyword evidence="6 8" id="KW-1133">Transmembrane helix</keyword>
<evidence type="ECO:0000256" key="3">
    <source>
        <dbReference type="ARBA" id="ARBA00022475"/>
    </source>
</evidence>
<keyword evidence="5" id="KW-0029">Amino-acid transport</keyword>
<evidence type="ECO:0000256" key="5">
    <source>
        <dbReference type="ARBA" id="ARBA00022970"/>
    </source>
</evidence>
<proteinExistence type="inferred from homology"/>
<feature type="region of interest" description="Disordered" evidence="9">
    <location>
        <begin position="1"/>
        <end position="67"/>
    </location>
</feature>
<feature type="transmembrane region" description="Helical" evidence="8">
    <location>
        <begin position="164"/>
        <end position="185"/>
    </location>
</feature>
<dbReference type="InterPro" id="IPR010065">
    <property type="entry name" value="AA_ABC_transptr_permease_3TM"/>
</dbReference>
<evidence type="ECO:0000313" key="11">
    <source>
        <dbReference type="EMBL" id="MFE1355633.1"/>
    </source>
</evidence>
<feature type="transmembrane region" description="Helical" evidence="8">
    <location>
        <begin position="313"/>
        <end position="338"/>
    </location>
</feature>
<evidence type="ECO:0000259" key="10">
    <source>
        <dbReference type="PROSITE" id="PS50928"/>
    </source>
</evidence>
<dbReference type="Gene3D" id="1.10.3720.10">
    <property type="entry name" value="MetI-like"/>
    <property type="match status" value="1"/>
</dbReference>
<accession>A0ABW6GS91</accession>
<evidence type="ECO:0000256" key="8">
    <source>
        <dbReference type="RuleBase" id="RU363032"/>
    </source>
</evidence>
<dbReference type="Pfam" id="PF00528">
    <property type="entry name" value="BPD_transp_1"/>
    <property type="match status" value="1"/>
</dbReference>
<dbReference type="SUPFAM" id="SSF161098">
    <property type="entry name" value="MetI-like"/>
    <property type="match status" value="1"/>
</dbReference>
<evidence type="ECO:0000256" key="7">
    <source>
        <dbReference type="ARBA" id="ARBA00023136"/>
    </source>
</evidence>
<keyword evidence="12" id="KW-1185">Reference proteome</keyword>
<dbReference type="InterPro" id="IPR000515">
    <property type="entry name" value="MetI-like"/>
</dbReference>
<comment type="caution">
    <text evidence="11">The sequence shown here is derived from an EMBL/GenBank/DDBJ whole genome shotgun (WGS) entry which is preliminary data.</text>
</comment>
<reference evidence="11 12" key="1">
    <citation type="submission" date="2024-09" db="EMBL/GenBank/DDBJ databases">
        <title>The Natural Products Discovery Center: Release of the First 8490 Sequenced Strains for Exploring Actinobacteria Biosynthetic Diversity.</title>
        <authorList>
            <person name="Kalkreuter E."/>
            <person name="Kautsar S.A."/>
            <person name="Yang D."/>
            <person name="Bader C.D."/>
            <person name="Teijaro C.N."/>
            <person name="Fluegel L."/>
            <person name="Davis C.M."/>
            <person name="Simpson J.R."/>
            <person name="Lauterbach L."/>
            <person name="Steele A.D."/>
            <person name="Gui C."/>
            <person name="Meng S."/>
            <person name="Li G."/>
            <person name="Viehrig K."/>
            <person name="Ye F."/>
            <person name="Su P."/>
            <person name="Kiefer A.F."/>
            <person name="Nichols A."/>
            <person name="Cepeda A.J."/>
            <person name="Yan W."/>
            <person name="Fan B."/>
            <person name="Jiang Y."/>
            <person name="Adhikari A."/>
            <person name="Zheng C.-J."/>
            <person name="Schuster L."/>
            <person name="Cowan T.M."/>
            <person name="Smanski M.J."/>
            <person name="Chevrette M.G."/>
            <person name="De Carvalho L.P.S."/>
            <person name="Shen B."/>
        </authorList>
    </citation>
    <scope>NUCLEOTIDE SEQUENCE [LARGE SCALE GENOMIC DNA]</scope>
    <source>
        <strain evidence="11 12">NPDC058753</strain>
    </source>
</reference>
<keyword evidence="2 8" id="KW-0813">Transport</keyword>
<feature type="compositionally biased region" description="Low complexity" evidence="9">
    <location>
        <begin position="1"/>
        <end position="12"/>
    </location>
</feature>
<evidence type="ECO:0000256" key="6">
    <source>
        <dbReference type="ARBA" id="ARBA00022989"/>
    </source>
</evidence>
<evidence type="ECO:0000256" key="9">
    <source>
        <dbReference type="SAM" id="MobiDB-lite"/>
    </source>
</evidence>
<feature type="transmembrane region" description="Helical" evidence="8">
    <location>
        <begin position="289"/>
        <end position="307"/>
    </location>
</feature>
<dbReference type="NCBIfam" id="TIGR01726">
    <property type="entry name" value="HEQRo_perm_3TM"/>
    <property type="match status" value="1"/>
</dbReference>
<evidence type="ECO:0000313" key="12">
    <source>
        <dbReference type="Proteomes" id="UP001599542"/>
    </source>
</evidence>
<dbReference type="Proteomes" id="UP001599542">
    <property type="component" value="Unassembled WGS sequence"/>
</dbReference>
<gene>
    <name evidence="11" type="ORF">ACFW6T_27000</name>
</gene>
<dbReference type="PANTHER" id="PTHR30614">
    <property type="entry name" value="MEMBRANE COMPONENT OF AMINO ACID ABC TRANSPORTER"/>
    <property type="match status" value="1"/>
</dbReference>
<evidence type="ECO:0000256" key="4">
    <source>
        <dbReference type="ARBA" id="ARBA00022692"/>
    </source>
</evidence>
<dbReference type="PROSITE" id="PS50928">
    <property type="entry name" value="ABC_TM1"/>
    <property type="match status" value="1"/>
</dbReference>
<dbReference type="PANTHER" id="PTHR30614:SF0">
    <property type="entry name" value="L-CYSTINE TRANSPORT SYSTEM PERMEASE PROTEIN TCYL"/>
    <property type="match status" value="1"/>
</dbReference>
<organism evidence="11 12">
    <name type="scientific">Kitasatospora phosalacinea</name>
    <dbReference type="NCBI Taxonomy" id="2065"/>
    <lineage>
        <taxon>Bacteria</taxon>
        <taxon>Bacillati</taxon>
        <taxon>Actinomycetota</taxon>
        <taxon>Actinomycetes</taxon>
        <taxon>Kitasatosporales</taxon>
        <taxon>Streptomycetaceae</taxon>
        <taxon>Kitasatospora</taxon>
    </lineage>
</organism>
<comment type="similarity">
    <text evidence="8">Belongs to the binding-protein-dependent transport system permease family.</text>
</comment>
<feature type="transmembrane region" description="Helical" evidence="8">
    <location>
        <begin position="205"/>
        <end position="226"/>
    </location>
</feature>
<sequence length="369" mass="38087">MASPAVPSASPRPTAPPADGPPTAGAPAAAPPTAKAPATKALAAEAPADAPPTAKALATKAPADAPPAAGPPALAGLPIVPRRHPGRYVSGGLALLAAALLVRSLAGNAAFEWPVVGSYLTSPSILRGLLLTLWLTGAVVALGFALGTALAVARLSGNPVLQGLSWGFVWVFRATPLLVQLLLWFNIGLLYPTLSLSLPFGGELFSVKTVNLLGPVLTALIGLTLHEAAFAAEVVRSGVLSVDQGQLEAAASLGLGRGRVLRRIVLPQAMRAILPPAGNMLIGTLKGTAVISVLAVHDLLFSAQMIYNQTYQVIPLLMVATLWYVAVTSVLSVGQYYLERHFARGATRGGLPPTPLQRARNAFRRTVGR</sequence>
<evidence type="ECO:0000256" key="2">
    <source>
        <dbReference type="ARBA" id="ARBA00022448"/>
    </source>
</evidence>
<keyword evidence="7 8" id="KW-0472">Membrane</keyword>
<evidence type="ECO:0000256" key="1">
    <source>
        <dbReference type="ARBA" id="ARBA00004651"/>
    </source>
</evidence>
<feature type="compositionally biased region" description="Low complexity" evidence="9">
    <location>
        <begin position="21"/>
        <end position="63"/>
    </location>
</feature>
<name>A0ABW6GS91_9ACTN</name>
<dbReference type="InterPro" id="IPR035906">
    <property type="entry name" value="MetI-like_sf"/>
</dbReference>
<feature type="transmembrane region" description="Helical" evidence="8">
    <location>
        <begin position="88"/>
        <end position="111"/>
    </location>
</feature>
<dbReference type="RefSeq" id="WP_380317261.1">
    <property type="nucleotide sequence ID" value="NZ_JBHYPW010000004.1"/>
</dbReference>
<feature type="transmembrane region" description="Helical" evidence="8">
    <location>
        <begin position="131"/>
        <end position="152"/>
    </location>
</feature>
<dbReference type="InterPro" id="IPR043429">
    <property type="entry name" value="ArtM/GltK/GlnP/TcyL/YhdX-like"/>
</dbReference>
<keyword evidence="3" id="KW-1003">Cell membrane</keyword>
<feature type="domain" description="ABC transmembrane type-1" evidence="10">
    <location>
        <begin position="129"/>
        <end position="335"/>
    </location>
</feature>
<keyword evidence="4 8" id="KW-0812">Transmembrane</keyword>